<evidence type="ECO:0000256" key="2">
    <source>
        <dbReference type="RuleBase" id="RU000587"/>
    </source>
</evidence>
<dbReference type="GO" id="GO:0008184">
    <property type="term" value="F:glycogen phosphorylase activity"/>
    <property type="evidence" value="ECO:0007669"/>
    <property type="project" value="InterPro"/>
</dbReference>
<accession>A0A183EYB7</accession>
<dbReference type="EMBL" id="UYRT01107785">
    <property type="protein sequence ID" value="VDN44908.1"/>
    <property type="molecule type" value="Genomic_DNA"/>
</dbReference>
<dbReference type="GO" id="GO:0005737">
    <property type="term" value="C:cytoplasm"/>
    <property type="evidence" value="ECO:0007669"/>
    <property type="project" value="TreeGrafter"/>
</dbReference>
<evidence type="ECO:0000313" key="5">
    <source>
        <dbReference type="WBParaSite" id="GPUH_0002598801-mRNA-1"/>
    </source>
</evidence>
<dbReference type="SUPFAM" id="SSF53756">
    <property type="entry name" value="UDP-Glycosyltransferase/glycogen phosphorylase"/>
    <property type="match status" value="1"/>
</dbReference>
<proteinExistence type="inferred from homology"/>
<reference evidence="3 4" key="2">
    <citation type="submission" date="2018-11" db="EMBL/GenBank/DDBJ databases">
        <authorList>
            <consortium name="Pathogen Informatics"/>
        </authorList>
    </citation>
    <scope>NUCLEOTIDE SEQUENCE [LARGE SCALE GENOMIC DNA]</scope>
</reference>
<dbReference type="WBParaSite" id="GPUH_0002598801-mRNA-1">
    <property type="protein sequence ID" value="GPUH_0002598801-mRNA-1"/>
    <property type="gene ID" value="GPUH_0002598801"/>
</dbReference>
<protein>
    <recommendedName>
        <fullName evidence="2">Alpha-1,4 glucan phosphorylase</fullName>
        <ecNumber evidence="2">2.4.1.1</ecNumber>
    </recommendedName>
</protein>
<dbReference type="GO" id="GO:0030170">
    <property type="term" value="F:pyridoxal phosphate binding"/>
    <property type="evidence" value="ECO:0007669"/>
    <property type="project" value="TreeGrafter"/>
</dbReference>
<dbReference type="AlphaFoldDB" id="A0A183EYB7"/>
<keyword evidence="2" id="KW-0663">Pyridoxal phosphate</keyword>
<reference evidence="5" key="1">
    <citation type="submission" date="2016-06" db="UniProtKB">
        <authorList>
            <consortium name="WormBaseParasite"/>
        </authorList>
    </citation>
    <scope>IDENTIFICATION</scope>
</reference>
<comment type="function">
    <text evidence="2">Allosteric enzyme that catalyzes the rate-limiting step in glycogen catabolism, the phosphorolytic cleavage of glycogen to produce glucose-1-phosphate, and plays a central role in maintaining cellular and organismal glucose homeostasis.</text>
</comment>
<comment type="similarity">
    <text evidence="1 2">Belongs to the glycogen phosphorylase family.</text>
</comment>
<dbReference type="GO" id="GO:0005980">
    <property type="term" value="P:glycogen catabolic process"/>
    <property type="evidence" value="ECO:0007669"/>
    <property type="project" value="TreeGrafter"/>
</dbReference>
<evidence type="ECO:0000313" key="3">
    <source>
        <dbReference type="EMBL" id="VDN44908.1"/>
    </source>
</evidence>
<keyword evidence="2" id="KW-0808">Transferase</keyword>
<dbReference type="OrthoDB" id="9215500at2759"/>
<dbReference type="EC" id="2.4.1.1" evidence="2"/>
<comment type="catalytic activity">
    <reaction evidence="2">
        <text>[(1-&gt;4)-alpha-D-glucosyl](n) + phosphate = [(1-&gt;4)-alpha-D-glucosyl](n-1) + alpha-D-glucose 1-phosphate</text>
        <dbReference type="Rhea" id="RHEA:41732"/>
        <dbReference type="Rhea" id="RHEA-COMP:9584"/>
        <dbReference type="Rhea" id="RHEA-COMP:9586"/>
        <dbReference type="ChEBI" id="CHEBI:15444"/>
        <dbReference type="ChEBI" id="CHEBI:43474"/>
        <dbReference type="ChEBI" id="CHEBI:58601"/>
        <dbReference type="EC" id="2.4.1.1"/>
    </reaction>
</comment>
<sequence length="56" mass="6653">MQFDKAFDLCVKTFAYTNHTLLPEALERWPVSLLENLLPRHLEIIYQINQVFMDVS</sequence>
<dbReference type="Proteomes" id="UP000271098">
    <property type="component" value="Unassembled WGS sequence"/>
</dbReference>
<evidence type="ECO:0000313" key="4">
    <source>
        <dbReference type="Proteomes" id="UP000271098"/>
    </source>
</evidence>
<organism evidence="5">
    <name type="scientific">Gongylonema pulchrum</name>
    <dbReference type="NCBI Taxonomy" id="637853"/>
    <lineage>
        <taxon>Eukaryota</taxon>
        <taxon>Metazoa</taxon>
        <taxon>Ecdysozoa</taxon>
        <taxon>Nematoda</taxon>
        <taxon>Chromadorea</taxon>
        <taxon>Rhabditida</taxon>
        <taxon>Spirurina</taxon>
        <taxon>Spiruromorpha</taxon>
        <taxon>Spiruroidea</taxon>
        <taxon>Gongylonematidae</taxon>
        <taxon>Gongylonema</taxon>
    </lineage>
</organism>
<keyword evidence="2" id="KW-0119">Carbohydrate metabolism</keyword>
<dbReference type="InterPro" id="IPR000811">
    <property type="entry name" value="Glyco_trans_35"/>
</dbReference>
<dbReference type="PANTHER" id="PTHR11468:SF13">
    <property type="entry name" value="GLYCOGEN PHOSPHORYLASE"/>
    <property type="match status" value="1"/>
</dbReference>
<evidence type="ECO:0000256" key="1">
    <source>
        <dbReference type="ARBA" id="ARBA00006047"/>
    </source>
</evidence>
<keyword evidence="2" id="KW-0328">Glycosyltransferase</keyword>
<dbReference type="PANTHER" id="PTHR11468">
    <property type="entry name" value="GLYCOGEN PHOSPHORYLASE"/>
    <property type="match status" value="1"/>
</dbReference>
<name>A0A183EYB7_9BILA</name>
<dbReference type="Gene3D" id="3.40.50.2000">
    <property type="entry name" value="Glycogen Phosphorylase B"/>
    <property type="match status" value="1"/>
</dbReference>
<gene>
    <name evidence="3" type="ORF">GPUH_LOCUS25958</name>
</gene>
<keyword evidence="4" id="KW-1185">Reference proteome</keyword>
<dbReference type="Pfam" id="PF00343">
    <property type="entry name" value="Phosphorylase"/>
    <property type="match status" value="1"/>
</dbReference>
<comment type="cofactor">
    <cofactor evidence="2">
        <name>pyridoxal 5'-phosphate</name>
        <dbReference type="ChEBI" id="CHEBI:597326"/>
    </cofactor>
</comment>